<organism evidence="3 4">
    <name type="scientific">Streptomyces cathayae</name>
    <dbReference type="NCBI Taxonomy" id="3031124"/>
    <lineage>
        <taxon>Bacteria</taxon>
        <taxon>Bacillati</taxon>
        <taxon>Actinomycetota</taxon>
        <taxon>Actinomycetes</taxon>
        <taxon>Kitasatosporales</taxon>
        <taxon>Streptomycetaceae</taxon>
        <taxon>Streptomyces</taxon>
    </lineage>
</organism>
<evidence type="ECO:0000313" key="3">
    <source>
        <dbReference type="EMBL" id="WGD39978.1"/>
    </source>
</evidence>
<keyword evidence="4" id="KW-1185">Reference proteome</keyword>
<protein>
    <submittedName>
        <fullName evidence="3">Helix-turn-helix domain-containing protein</fullName>
    </submittedName>
</protein>
<dbReference type="Proteomes" id="UP001216440">
    <property type="component" value="Chromosome"/>
</dbReference>
<feature type="region of interest" description="Disordered" evidence="1">
    <location>
        <begin position="110"/>
        <end position="130"/>
    </location>
</feature>
<name>A0ABY8JX64_9ACTN</name>
<reference evidence="3 4" key="1">
    <citation type="submission" date="2023-03" db="EMBL/GenBank/DDBJ databases">
        <authorList>
            <person name="Mo P."/>
        </authorList>
    </citation>
    <scope>NUCLEOTIDE SEQUENCE [LARGE SCALE GENOMIC DNA]</scope>
    <source>
        <strain evidence="3 4">HUAS 5</strain>
    </source>
</reference>
<sequence>MSRFRMYPTAAQEQRMLLHCAHARYVWNLAVEQHAHRKPGRRSAPGFAEQCRQLTEARRESAWLRAGNADVQQQALQDFARAKAARFASGFGEPTWRRKHVHEGFRVIGTDRVPESHPDGTPKLNTKTGR</sequence>
<feature type="domain" description="Transposase putative helix-turn-helix" evidence="2">
    <location>
        <begin position="3"/>
        <end position="33"/>
    </location>
</feature>
<evidence type="ECO:0000256" key="1">
    <source>
        <dbReference type="SAM" id="MobiDB-lite"/>
    </source>
</evidence>
<dbReference type="EMBL" id="CP121682">
    <property type="protein sequence ID" value="WGD39978.1"/>
    <property type="molecule type" value="Genomic_DNA"/>
</dbReference>
<gene>
    <name evidence="3" type="ORF">PYS65_07415</name>
</gene>
<proteinExistence type="predicted"/>
<accession>A0ABY8JX64</accession>
<dbReference type="InterPro" id="IPR021027">
    <property type="entry name" value="Transposase_put_HTH"/>
</dbReference>
<evidence type="ECO:0000259" key="2">
    <source>
        <dbReference type="Pfam" id="PF12323"/>
    </source>
</evidence>
<evidence type="ECO:0000313" key="4">
    <source>
        <dbReference type="Proteomes" id="UP001216440"/>
    </source>
</evidence>
<dbReference type="RefSeq" id="WP_279332998.1">
    <property type="nucleotide sequence ID" value="NZ_CP121682.1"/>
</dbReference>
<dbReference type="Pfam" id="PF12323">
    <property type="entry name" value="HTH_OrfB_IS605"/>
    <property type="match status" value="1"/>
</dbReference>